<protein>
    <recommendedName>
        <fullName evidence="6">Ceramide glucosyltransferase</fullName>
        <ecNumber evidence="5">2.4.1.80</ecNumber>
    </recommendedName>
    <alternativeName>
        <fullName evidence="13">Glucosylceramide synthase</fullName>
    </alternativeName>
    <alternativeName>
        <fullName evidence="14">UDP-glucose ceramide glucosyltransferase</fullName>
    </alternativeName>
    <alternativeName>
        <fullName evidence="12">UDP-glucose:N-acylsphingosine D-glucosyltransferase</fullName>
    </alternativeName>
</protein>
<organism evidence="15 16">
    <name type="scientific">Rachicladosporium monterosium</name>
    <dbReference type="NCBI Taxonomy" id="1507873"/>
    <lineage>
        <taxon>Eukaryota</taxon>
        <taxon>Fungi</taxon>
        <taxon>Dikarya</taxon>
        <taxon>Ascomycota</taxon>
        <taxon>Pezizomycotina</taxon>
        <taxon>Dothideomycetes</taxon>
        <taxon>Dothideomycetidae</taxon>
        <taxon>Cladosporiales</taxon>
        <taxon>Cladosporiaceae</taxon>
        <taxon>Rachicladosporium</taxon>
    </lineage>
</organism>
<keyword evidence="8 15" id="KW-0808">Transferase</keyword>
<comment type="similarity">
    <text evidence="4">Belongs to the glycosyltransferase 2 family.</text>
</comment>
<dbReference type="PANTHER" id="PTHR12726">
    <property type="entry name" value="CERAMIDE GLUCOSYLTRANSFERASE"/>
    <property type="match status" value="1"/>
</dbReference>
<dbReference type="SUPFAM" id="SSF53448">
    <property type="entry name" value="Nucleotide-diphospho-sugar transferases"/>
    <property type="match status" value="1"/>
</dbReference>
<dbReference type="EMBL" id="JAVRRR010000583">
    <property type="protein sequence ID" value="KAK5141452.1"/>
    <property type="molecule type" value="Genomic_DNA"/>
</dbReference>
<evidence type="ECO:0000256" key="2">
    <source>
        <dbReference type="ARBA" id="ARBA00004760"/>
    </source>
</evidence>
<dbReference type="InterPro" id="IPR025993">
    <property type="entry name" value="Ceramide_glucosylTrfase"/>
</dbReference>
<keyword evidence="10" id="KW-1133">Transmembrane helix</keyword>
<evidence type="ECO:0000256" key="10">
    <source>
        <dbReference type="ARBA" id="ARBA00022989"/>
    </source>
</evidence>
<dbReference type="Pfam" id="PF13506">
    <property type="entry name" value="Glyco_transf_21"/>
    <property type="match status" value="1"/>
</dbReference>
<keyword evidence="11" id="KW-0472">Membrane</keyword>
<proteinExistence type="inferred from homology"/>
<evidence type="ECO:0000256" key="14">
    <source>
        <dbReference type="ARBA" id="ARBA00032575"/>
    </source>
</evidence>
<evidence type="ECO:0000256" key="8">
    <source>
        <dbReference type="ARBA" id="ARBA00022679"/>
    </source>
</evidence>
<keyword evidence="7 15" id="KW-0328">Glycosyltransferase</keyword>
<comment type="pathway">
    <text evidence="2">Lipid metabolism; sphingolipid metabolism.</text>
</comment>
<comment type="subcellular location">
    <subcellularLocation>
        <location evidence="1">Membrane</location>
        <topology evidence="1">Multi-pass membrane protein</topology>
    </subcellularLocation>
</comment>
<evidence type="ECO:0000256" key="4">
    <source>
        <dbReference type="ARBA" id="ARBA00006739"/>
    </source>
</evidence>
<evidence type="ECO:0000256" key="9">
    <source>
        <dbReference type="ARBA" id="ARBA00022692"/>
    </source>
</evidence>
<name>A0ABR0L081_9PEZI</name>
<evidence type="ECO:0000313" key="16">
    <source>
        <dbReference type="Proteomes" id="UP001308179"/>
    </source>
</evidence>
<keyword evidence="9" id="KW-0812">Transmembrane</keyword>
<dbReference type="Proteomes" id="UP001308179">
    <property type="component" value="Unassembled WGS sequence"/>
</dbReference>
<sequence>MSRAYREAPGDIVWVLDCNVWVAKGTVGRMVARLDGAGSTHKNKFVHQLPLVVDTEGSTMRDEMHGLNGNAGRDLSTTLPSDQRTASAIGGGRLEEVFMSSSHAKFYTAINTVLVAPCIVGKSTMFRRSHLGFLTNGRGIDFFTQNICEDHLIGDLLWKQKVPEEVAGEVWGKHAMLFGDLAVQPMANMSVREYWSRRVRWLRVRKFTVTLATLVEPGTESFLCSAYGAWAFTTLPLFHDKLAIPQTWTAFFLVWLLSVSIWCAMDRILYLHLHSAKSIEVDDQTPSFARPPKDGRRRVFAGICCGRIFKTPEALQQHRHDLNHGSCCGRFFKTAAALEQHQRDVKHAVTQSADMSALLGGLCCGRTFNTRVALLQHQQDVQHDTKCLSTGKTDSCTSIKSSSAAPDEKAVYCCGQRFKDEEARRQHCYDGAHGYSCKTSESCKGPSTTEPILVEKGACKPDIDRLPPKKLFSFTFPRRNLGDTGRSGMTKSNSGKENGAAAFAAAVSLEFAAGPETRFPQSLASVPTTPDMARSLAAMSLSAAFGRHPEPSNCRTVDYDTDDEDGGVRLSEGIVSAGPEILRL</sequence>
<evidence type="ECO:0000313" key="15">
    <source>
        <dbReference type="EMBL" id="KAK5141452.1"/>
    </source>
</evidence>
<accession>A0ABR0L081</accession>
<evidence type="ECO:0000256" key="12">
    <source>
        <dbReference type="ARBA" id="ARBA00031017"/>
    </source>
</evidence>
<keyword evidence="16" id="KW-1185">Reference proteome</keyword>
<evidence type="ECO:0000256" key="5">
    <source>
        <dbReference type="ARBA" id="ARBA00012699"/>
    </source>
</evidence>
<evidence type="ECO:0000256" key="3">
    <source>
        <dbReference type="ARBA" id="ARBA00004991"/>
    </source>
</evidence>
<evidence type="ECO:0000256" key="6">
    <source>
        <dbReference type="ARBA" id="ARBA00019988"/>
    </source>
</evidence>
<dbReference type="InterPro" id="IPR029044">
    <property type="entry name" value="Nucleotide-diphossugar_trans"/>
</dbReference>
<reference evidence="15 16" key="1">
    <citation type="submission" date="2023-08" db="EMBL/GenBank/DDBJ databases">
        <title>Black Yeasts Isolated from many extreme environments.</title>
        <authorList>
            <person name="Coleine C."/>
            <person name="Stajich J.E."/>
            <person name="Selbmann L."/>
        </authorList>
    </citation>
    <scope>NUCLEOTIDE SEQUENCE [LARGE SCALE GENOMIC DNA]</scope>
    <source>
        <strain evidence="15 16">CCFEE 5386</strain>
    </source>
</reference>
<dbReference type="GO" id="GO:0008120">
    <property type="term" value="F:ceramide glucosyltransferase activity"/>
    <property type="evidence" value="ECO:0007669"/>
    <property type="project" value="UniProtKB-EC"/>
</dbReference>
<dbReference type="EC" id="2.4.1.80" evidence="5"/>
<evidence type="ECO:0000256" key="1">
    <source>
        <dbReference type="ARBA" id="ARBA00004141"/>
    </source>
</evidence>
<comment type="pathway">
    <text evidence="3">Sphingolipid metabolism.</text>
</comment>
<dbReference type="PANTHER" id="PTHR12726:SF0">
    <property type="entry name" value="CERAMIDE GLUCOSYLTRANSFERASE"/>
    <property type="match status" value="1"/>
</dbReference>
<gene>
    <name evidence="15" type="primary">HSX11</name>
    <name evidence="15" type="ORF">LTR32_005984</name>
</gene>
<evidence type="ECO:0000256" key="13">
    <source>
        <dbReference type="ARBA" id="ARBA00031543"/>
    </source>
</evidence>
<evidence type="ECO:0000256" key="7">
    <source>
        <dbReference type="ARBA" id="ARBA00022676"/>
    </source>
</evidence>
<comment type="caution">
    <text evidence="15">The sequence shown here is derived from an EMBL/GenBank/DDBJ whole genome shotgun (WGS) entry which is preliminary data.</text>
</comment>
<evidence type="ECO:0000256" key="11">
    <source>
        <dbReference type="ARBA" id="ARBA00023136"/>
    </source>
</evidence>